<dbReference type="PANTHER" id="PTHR32347">
    <property type="entry name" value="EFFLUX SYSTEM COMPONENT YKNX-RELATED"/>
    <property type="match status" value="1"/>
</dbReference>
<protein>
    <submittedName>
        <fullName evidence="4">Multidrug efflux pump subunit AcrA (Membrane-fusion protein)</fullName>
    </submittedName>
</protein>
<dbReference type="Proteomes" id="UP000192674">
    <property type="component" value="Unassembled WGS sequence"/>
</dbReference>
<feature type="domain" description="Peptidoglycan binding-like" evidence="3">
    <location>
        <begin position="124"/>
        <end position="177"/>
    </location>
</feature>
<dbReference type="InterPro" id="IPR002477">
    <property type="entry name" value="Peptidoglycan-bd-like"/>
</dbReference>
<dbReference type="PANTHER" id="PTHR32347:SF29">
    <property type="entry name" value="UPF0194 MEMBRANE PROTEIN YBHG"/>
    <property type="match status" value="1"/>
</dbReference>
<reference evidence="4 5" key="1">
    <citation type="submission" date="2017-04" db="EMBL/GenBank/DDBJ databases">
        <authorList>
            <person name="Afonso C.L."/>
            <person name="Miller P.J."/>
            <person name="Scott M.A."/>
            <person name="Spackman E."/>
            <person name="Goraichik I."/>
            <person name="Dimitrov K.M."/>
            <person name="Suarez D.L."/>
            <person name="Swayne D.E."/>
        </authorList>
    </citation>
    <scope>NUCLEOTIDE SEQUENCE [LARGE SCALE GENOMIC DNA]</scope>
    <source>
        <strain evidence="4 5">DSM 43828</strain>
    </source>
</reference>
<gene>
    <name evidence="4" type="ORF">SAMN05661093_07790</name>
</gene>
<dbReference type="InterPro" id="IPR036366">
    <property type="entry name" value="PGBDSf"/>
</dbReference>
<evidence type="ECO:0000259" key="3">
    <source>
        <dbReference type="Pfam" id="PF01471"/>
    </source>
</evidence>
<comment type="subcellular location">
    <subcellularLocation>
        <location evidence="1">Cell envelope</location>
    </subcellularLocation>
</comment>
<dbReference type="Gene3D" id="2.40.420.20">
    <property type="match status" value="1"/>
</dbReference>
<dbReference type="InterPro" id="IPR050465">
    <property type="entry name" value="UPF0194_transport"/>
</dbReference>
<name>A0A1Y5Y0W8_KIBAR</name>
<evidence type="ECO:0000313" key="5">
    <source>
        <dbReference type="Proteomes" id="UP000192674"/>
    </source>
</evidence>
<evidence type="ECO:0000313" key="4">
    <source>
        <dbReference type="EMBL" id="SMD23009.1"/>
    </source>
</evidence>
<evidence type="ECO:0000256" key="2">
    <source>
        <dbReference type="ARBA" id="ARBA00023054"/>
    </source>
</evidence>
<sequence length="353" mass="36380">MPKSRRRTAVIAISVLVAVAIAGAVALIFLNRPPVAAPPSAPSVKTATVRKGDLSNTRSIPGTLGFGAQRPIKGTGAGTITKLPAIGDVAKMGKPLYWVDDRPVPVFFGATPLFRKLEAPGTKGSDVAVVMDNLAQLGYQVGRRPNDDTKAEFTTTVSDALKRWQKKSGLAETGTLDVGQILVLDAPARVASVQAQPGSTVTEALFTVTPEARVVTLSVGVGDAGALKAGTPVAVARPDAKEVPAKVTTVSHAAPSENGPSNQQKLDVVVVPDNPADVADLDSAPVQVKIITESRTGVLVVPVEALIALREGGYALQLPSGQLQAVQTGMYAQNKVEVTGAGVTEGLEVVIAS</sequence>
<keyword evidence="5" id="KW-1185">Reference proteome</keyword>
<evidence type="ECO:0000256" key="1">
    <source>
        <dbReference type="ARBA" id="ARBA00004196"/>
    </source>
</evidence>
<dbReference type="Pfam" id="PF01471">
    <property type="entry name" value="PG_binding_1"/>
    <property type="match status" value="1"/>
</dbReference>
<dbReference type="Gene3D" id="1.10.101.10">
    <property type="entry name" value="PGBD-like superfamily/PGBD"/>
    <property type="match status" value="1"/>
</dbReference>
<dbReference type="EMBL" id="FWXV01000008">
    <property type="protein sequence ID" value="SMD23009.1"/>
    <property type="molecule type" value="Genomic_DNA"/>
</dbReference>
<keyword evidence="2" id="KW-0175">Coiled coil</keyword>
<dbReference type="OrthoDB" id="3268648at2"/>
<accession>A0A1Y5Y0W8</accession>
<dbReference type="InterPro" id="IPR036365">
    <property type="entry name" value="PGBD-like_sf"/>
</dbReference>
<dbReference type="AlphaFoldDB" id="A0A1Y5Y0W8"/>
<dbReference type="RefSeq" id="WP_143446888.1">
    <property type="nucleotide sequence ID" value="NZ_FWXV01000008.1"/>
</dbReference>
<proteinExistence type="predicted"/>
<dbReference type="SUPFAM" id="SSF47090">
    <property type="entry name" value="PGBD-like"/>
    <property type="match status" value="1"/>
</dbReference>
<dbReference type="GO" id="GO:0030313">
    <property type="term" value="C:cell envelope"/>
    <property type="evidence" value="ECO:0007669"/>
    <property type="project" value="UniProtKB-SubCell"/>
</dbReference>
<organism evidence="4 5">
    <name type="scientific">Kibdelosporangium aridum</name>
    <dbReference type="NCBI Taxonomy" id="2030"/>
    <lineage>
        <taxon>Bacteria</taxon>
        <taxon>Bacillati</taxon>
        <taxon>Actinomycetota</taxon>
        <taxon>Actinomycetes</taxon>
        <taxon>Pseudonocardiales</taxon>
        <taxon>Pseudonocardiaceae</taxon>
        <taxon>Kibdelosporangium</taxon>
    </lineage>
</organism>